<dbReference type="STRING" id="45882.A0A0V1CN36"/>
<keyword evidence="8" id="KW-0575">Peroxidase</keyword>
<keyword evidence="3" id="KW-0560">Oxidoreductase</keyword>
<dbReference type="OMA" id="CHLAWLR"/>
<dbReference type="SUPFAM" id="SSF52833">
    <property type="entry name" value="Thioredoxin-like"/>
    <property type="match status" value="1"/>
</dbReference>
<gene>
    <name evidence="8" type="primary">TPX</name>
    <name evidence="8" type="ORF">T03_6930</name>
</gene>
<proteinExistence type="inferred from homology"/>
<dbReference type="GO" id="GO:0008379">
    <property type="term" value="F:thioredoxin peroxidase activity"/>
    <property type="evidence" value="ECO:0007669"/>
    <property type="project" value="TreeGrafter"/>
</dbReference>
<dbReference type="PANTHER" id="PTHR10681">
    <property type="entry name" value="THIOREDOXIN PEROXIDASE"/>
    <property type="match status" value="1"/>
</dbReference>
<dbReference type="OrthoDB" id="338622at2759"/>
<evidence type="ECO:0000256" key="4">
    <source>
        <dbReference type="ARBA" id="ARBA00023157"/>
    </source>
</evidence>
<evidence type="ECO:0000256" key="6">
    <source>
        <dbReference type="ARBA" id="ARBA00049091"/>
    </source>
</evidence>
<evidence type="ECO:0000256" key="5">
    <source>
        <dbReference type="ARBA" id="ARBA00023284"/>
    </source>
</evidence>
<dbReference type="InterPro" id="IPR050217">
    <property type="entry name" value="Peroxiredoxin"/>
</dbReference>
<dbReference type="AlphaFoldDB" id="A0A0V1CN36"/>
<sequence length="233" mass="26927">MTVSLTDRMYPISQMTRELLTISSVCLTVSSRQQNHKLSKFKSKNYPPVGEPAPNFSTVAVVDERIVNIKLTDYRGSYLVLFFYPRDFDSSCSSEIINFHENVENFQKIGCKIAACSTDSEYCHLAWLRILHHFVLQFIAVIINCEIAGKRQILFRIRSLRCENGLDKFDFPLFADPVHIISKLYGVYQEEQGFNLRLQIAVFIIDNNGILRQMCISDIHWMKLSAQCRLCKL</sequence>
<dbReference type="Pfam" id="PF00578">
    <property type="entry name" value="AhpC-TSA"/>
    <property type="match status" value="1"/>
</dbReference>
<comment type="catalytic activity">
    <reaction evidence="6">
        <text>a hydroperoxide + [thioredoxin]-dithiol = an alcohol + [thioredoxin]-disulfide + H2O</text>
        <dbReference type="Rhea" id="RHEA:62620"/>
        <dbReference type="Rhea" id="RHEA-COMP:10698"/>
        <dbReference type="Rhea" id="RHEA-COMP:10700"/>
        <dbReference type="ChEBI" id="CHEBI:15377"/>
        <dbReference type="ChEBI" id="CHEBI:29950"/>
        <dbReference type="ChEBI" id="CHEBI:30879"/>
        <dbReference type="ChEBI" id="CHEBI:35924"/>
        <dbReference type="ChEBI" id="CHEBI:50058"/>
        <dbReference type="EC" id="1.11.1.24"/>
    </reaction>
</comment>
<dbReference type="EMBL" id="JYDI01000147">
    <property type="protein sequence ID" value="KRY50551.1"/>
    <property type="molecule type" value="Genomic_DNA"/>
</dbReference>
<protein>
    <recommendedName>
        <fullName evidence="2">thioredoxin-dependent peroxiredoxin</fullName>
        <ecNumber evidence="2">1.11.1.24</ecNumber>
    </recommendedName>
</protein>
<dbReference type="GO" id="GO:0006979">
    <property type="term" value="P:response to oxidative stress"/>
    <property type="evidence" value="ECO:0007669"/>
    <property type="project" value="TreeGrafter"/>
</dbReference>
<reference evidence="8 9" key="1">
    <citation type="submission" date="2015-01" db="EMBL/GenBank/DDBJ databases">
        <title>Evolution of Trichinella species and genotypes.</title>
        <authorList>
            <person name="Korhonen P.K."/>
            <person name="Edoardo P."/>
            <person name="Giuseppe L.R."/>
            <person name="Gasser R.B."/>
        </authorList>
    </citation>
    <scope>NUCLEOTIDE SEQUENCE [LARGE SCALE GENOMIC DNA]</scope>
    <source>
        <strain evidence="8">ISS120</strain>
    </source>
</reference>
<dbReference type="InterPro" id="IPR036249">
    <property type="entry name" value="Thioredoxin-like_sf"/>
</dbReference>
<evidence type="ECO:0000256" key="1">
    <source>
        <dbReference type="ARBA" id="ARBA00009796"/>
    </source>
</evidence>
<dbReference type="Gene3D" id="3.40.30.10">
    <property type="entry name" value="Glutaredoxin"/>
    <property type="match status" value="1"/>
</dbReference>
<keyword evidence="5" id="KW-0676">Redox-active center</keyword>
<keyword evidence="4" id="KW-1015">Disulfide bond</keyword>
<organism evidence="8 9">
    <name type="scientific">Trichinella britovi</name>
    <name type="common">Parasitic roundworm</name>
    <dbReference type="NCBI Taxonomy" id="45882"/>
    <lineage>
        <taxon>Eukaryota</taxon>
        <taxon>Metazoa</taxon>
        <taxon>Ecdysozoa</taxon>
        <taxon>Nematoda</taxon>
        <taxon>Enoplea</taxon>
        <taxon>Dorylaimia</taxon>
        <taxon>Trichinellida</taxon>
        <taxon>Trichinellidae</taxon>
        <taxon>Trichinella</taxon>
    </lineage>
</organism>
<dbReference type="PROSITE" id="PS51352">
    <property type="entry name" value="THIOREDOXIN_2"/>
    <property type="match status" value="1"/>
</dbReference>
<evidence type="ECO:0000313" key="9">
    <source>
        <dbReference type="Proteomes" id="UP000054653"/>
    </source>
</evidence>
<evidence type="ECO:0000259" key="7">
    <source>
        <dbReference type="PROSITE" id="PS51352"/>
    </source>
</evidence>
<evidence type="ECO:0000256" key="2">
    <source>
        <dbReference type="ARBA" id="ARBA00013017"/>
    </source>
</evidence>
<comment type="similarity">
    <text evidence="1">Belongs to the peroxiredoxin family. AhpC/Prx1 subfamily.</text>
</comment>
<dbReference type="Proteomes" id="UP000054653">
    <property type="component" value="Unassembled WGS sequence"/>
</dbReference>
<dbReference type="InterPro" id="IPR013766">
    <property type="entry name" value="Thioredoxin_domain"/>
</dbReference>
<keyword evidence="9" id="KW-1185">Reference proteome</keyword>
<name>A0A0V1CN36_TRIBR</name>
<feature type="domain" description="Thioredoxin" evidence="7">
    <location>
        <begin position="47"/>
        <end position="204"/>
    </location>
</feature>
<dbReference type="GO" id="GO:0005829">
    <property type="term" value="C:cytosol"/>
    <property type="evidence" value="ECO:0007669"/>
    <property type="project" value="TreeGrafter"/>
</dbReference>
<comment type="caution">
    <text evidence="8">The sequence shown here is derived from an EMBL/GenBank/DDBJ whole genome shotgun (WGS) entry which is preliminary data.</text>
</comment>
<dbReference type="GO" id="GO:0042744">
    <property type="term" value="P:hydrogen peroxide catabolic process"/>
    <property type="evidence" value="ECO:0007669"/>
    <property type="project" value="TreeGrafter"/>
</dbReference>
<dbReference type="GO" id="GO:0033554">
    <property type="term" value="P:cellular response to stress"/>
    <property type="evidence" value="ECO:0007669"/>
    <property type="project" value="TreeGrafter"/>
</dbReference>
<dbReference type="GO" id="GO:0045454">
    <property type="term" value="P:cell redox homeostasis"/>
    <property type="evidence" value="ECO:0007669"/>
    <property type="project" value="TreeGrafter"/>
</dbReference>
<dbReference type="InterPro" id="IPR000866">
    <property type="entry name" value="AhpC/TSA"/>
</dbReference>
<dbReference type="PANTHER" id="PTHR10681:SF163">
    <property type="entry name" value="AT16346P-RELATED"/>
    <property type="match status" value="1"/>
</dbReference>
<evidence type="ECO:0000313" key="8">
    <source>
        <dbReference type="EMBL" id="KRY50551.1"/>
    </source>
</evidence>
<dbReference type="EC" id="1.11.1.24" evidence="2"/>
<evidence type="ECO:0000256" key="3">
    <source>
        <dbReference type="ARBA" id="ARBA00023002"/>
    </source>
</evidence>
<accession>A0A0V1CN36</accession>